<dbReference type="EMBL" id="MU157830">
    <property type="protein sequence ID" value="KAF9532933.1"/>
    <property type="molecule type" value="Genomic_DNA"/>
</dbReference>
<evidence type="ECO:0000256" key="3">
    <source>
        <dbReference type="ARBA" id="ARBA00011187"/>
    </source>
</evidence>
<comment type="subunit">
    <text evidence="3">Component of the pre-66S ribosomal particle.</text>
</comment>
<gene>
    <name evidence="6" type="ORF">CPB83DRAFT_846612</name>
</gene>
<reference evidence="6" key="1">
    <citation type="submission" date="2020-11" db="EMBL/GenBank/DDBJ databases">
        <authorList>
            <consortium name="DOE Joint Genome Institute"/>
            <person name="Ahrendt S."/>
            <person name="Riley R."/>
            <person name="Andreopoulos W."/>
            <person name="Labutti K."/>
            <person name="Pangilinan J."/>
            <person name="Ruiz-Duenas F.J."/>
            <person name="Barrasa J.M."/>
            <person name="Sanchez-Garcia M."/>
            <person name="Camarero S."/>
            <person name="Miyauchi S."/>
            <person name="Serrano A."/>
            <person name="Linde D."/>
            <person name="Babiker R."/>
            <person name="Drula E."/>
            <person name="Ayuso-Fernandez I."/>
            <person name="Pacheco R."/>
            <person name="Padilla G."/>
            <person name="Ferreira P."/>
            <person name="Barriuso J."/>
            <person name="Kellner H."/>
            <person name="Castanera R."/>
            <person name="Alfaro M."/>
            <person name="Ramirez L."/>
            <person name="Pisabarro A.G."/>
            <person name="Kuo A."/>
            <person name="Tritt A."/>
            <person name="Lipzen A."/>
            <person name="He G."/>
            <person name="Yan M."/>
            <person name="Ng V."/>
            <person name="Cullen D."/>
            <person name="Martin F."/>
            <person name="Rosso M.-N."/>
            <person name="Henrissat B."/>
            <person name="Hibbett D."/>
            <person name="Martinez A.T."/>
            <person name="Grigoriev I.V."/>
        </authorList>
    </citation>
    <scope>NUCLEOTIDE SEQUENCE</scope>
    <source>
        <strain evidence="6">CBS 506.95</strain>
    </source>
</reference>
<proteinExistence type="inferred from homology"/>
<protein>
    <recommendedName>
        <fullName evidence="4">Ribosome biogenesis protein NSA1</fullName>
    </recommendedName>
</protein>
<evidence type="ECO:0000256" key="1">
    <source>
        <dbReference type="ARBA" id="ARBA00002889"/>
    </source>
</evidence>
<dbReference type="GO" id="GO:0042273">
    <property type="term" value="P:ribosomal large subunit biogenesis"/>
    <property type="evidence" value="ECO:0007669"/>
    <property type="project" value="InterPro"/>
</dbReference>
<evidence type="ECO:0000313" key="6">
    <source>
        <dbReference type="EMBL" id="KAF9532933.1"/>
    </source>
</evidence>
<sequence>MTRFLIGDELGNVKVLRYIPDVSADQKMELKFLHAHNKSAPARSVQRLTAKKAGNLMMLASSFSDGECSLAALSEDDELSIGCSWQEKRMKGSKFVGTSITESAVTTCTASGMLSRTSFNVEDGITISEHTTGTLPSRLFDWRQSPDGATFCYGGDEVDMSVWDAERTFHNLSDAASASTTPGSKKRKRNDDLFPAEIWRARNLPNDHLGLRQPVRISALAYLDSSANSHHLVAGTQFGDVRRYDTKSGRRPVSHWKGIAKVAGVKVVEKGFSEHEIFVADGGSSLYAVDVRTGGILNGYKGISGAVTSIASSPTFMASTSLDRFGRIHSTIAPPAKAGAHQEKRGEVLDKIFMNTTPTVVVWDQCTTATKNKLQPNEEVSEDDEEDTWNQMENIS</sequence>
<dbReference type="PANTHER" id="PTHR16038:SF4">
    <property type="entry name" value="WD REPEAT-CONTAINING PROTEIN 74"/>
    <property type="match status" value="1"/>
</dbReference>
<organism evidence="6 7">
    <name type="scientific">Crepidotus variabilis</name>
    <dbReference type="NCBI Taxonomy" id="179855"/>
    <lineage>
        <taxon>Eukaryota</taxon>
        <taxon>Fungi</taxon>
        <taxon>Dikarya</taxon>
        <taxon>Basidiomycota</taxon>
        <taxon>Agaricomycotina</taxon>
        <taxon>Agaricomycetes</taxon>
        <taxon>Agaricomycetidae</taxon>
        <taxon>Agaricales</taxon>
        <taxon>Agaricineae</taxon>
        <taxon>Crepidotaceae</taxon>
        <taxon>Crepidotus</taxon>
    </lineage>
</organism>
<dbReference type="GO" id="GO:0030687">
    <property type="term" value="C:preribosome, large subunit precursor"/>
    <property type="evidence" value="ECO:0007669"/>
    <property type="project" value="TreeGrafter"/>
</dbReference>
<dbReference type="InterPro" id="IPR037379">
    <property type="entry name" value="WDR74/Nsa1"/>
</dbReference>
<dbReference type="InterPro" id="IPR036322">
    <property type="entry name" value="WD40_repeat_dom_sf"/>
</dbReference>
<dbReference type="PANTHER" id="PTHR16038">
    <property type="entry name" value="NOP SEVEN ASSOCIATED PROTEIN 1"/>
    <property type="match status" value="1"/>
</dbReference>
<dbReference type="AlphaFoldDB" id="A0A9P6EQA1"/>
<keyword evidence="7" id="KW-1185">Reference proteome</keyword>
<name>A0A9P6EQA1_9AGAR</name>
<dbReference type="OrthoDB" id="18388at2759"/>
<accession>A0A9P6EQA1</accession>
<evidence type="ECO:0000313" key="7">
    <source>
        <dbReference type="Proteomes" id="UP000807306"/>
    </source>
</evidence>
<dbReference type="Proteomes" id="UP000807306">
    <property type="component" value="Unassembled WGS sequence"/>
</dbReference>
<comment type="function">
    <text evidence="1">Involved in the biogenesis of the 60S ribosomal subunit.</text>
</comment>
<evidence type="ECO:0000256" key="5">
    <source>
        <dbReference type="SAM" id="MobiDB-lite"/>
    </source>
</evidence>
<comment type="similarity">
    <text evidence="2">Belongs to the NSA1 family.</text>
</comment>
<comment type="caution">
    <text evidence="6">The sequence shown here is derived from an EMBL/GenBank/DDBJ whole genome shotgun (WGS) entry which is preliminary data.</text>
</comment>
<evidence type="ECO:0000256" key="4">
    <source>
        <dbReference type="ARBA" id="ARBA00014234"/>
    </source>
</evidence>
<dbReference type="GO" id="GO:0005730">
    <property type="term" value="C:nucleolus"/>
    <property type="evidence" value="ECO:0007669"/>
    <property type="project" value="InterPro"/>
</dbReference>
<dbReference type="SUPFAM" id="SSF50978">
    <property type="entry name" value="WD40 repeat-like"/>
    <property type="match status" value="1"/>
</dbReference>
<evidence type="ECO:0000256" key="2">
    <source>
        <dbReference type="ARBA" id="ARBA00007861"/>
    </source>
</evidence>
<dbReference type="InterPro" id="IPR015943">
    <property type="entry name" value="WD40/YVTN_repeat-like_dom_sf"/>
</dbReference>
<dbReference type="Gene3D" id="2.130.10.10">
    <property type="entry name" value="YVTN repeat-like/Quinoprotein amine dehydrogenase"/>
    <property type="match status" value="1"/>
</dbReference>
<feature type="region of interest" description="Disordered" evidence="5">
    <location>
        <begin position="373"/>
        <end position="396"/>
    </location>
</feature>
<feature type="compositionally biased region" description="Acidic residues" evidence="5">
    <location>
        <begin position="379"/>
        <end position="388"/>
    </location>
</feature>